<gene>
    <name evidence="1" type="ORF">SAMN04489757_11568</name>
</gene>
<evidence type="ECO:0000313" key="2">
    <source>
        <dbReference type="Proteomes" id="UP000198806"/>
    </source>
</evidence>
<dbReference type="Gene3D" id="3.40.50.460">
    <property type="entry name" value="Phosphofructokinase domain"/>
    <property type="match status" value="1"/>
</dbReference>
<dbReference type="SUPFAM" id="SSF53784">
    <property type="entry name" value="Phosphofructokinase"/>
    <property type="match status" value="1"/>
</dbReference>
<accession>A0A1I5FQS7</accession>
<dbReference type="Proteomes" id="UP000198806">
    <property type="component" value="Unassembled WGS sequence"/>
</dbReference>
<reference evidence="1 2" key="1">
    <citation type="submission" date="2016-10" db="EMBL/GenBank/DDBJ databases">
        <authorList>
            <person name="de Groot N.N."/>
        </authorList>
    </citation>
    <scope>NUCLEOTIDE SEQUENCE [LARGE SCALE GENOMIC DNA]</scope>
    <source>
        <strain evidence="1 2">DSM 1283</strain>
    </source>
</reference>
<keyword evidence="1" id="KW-0808">Transferase</keyword>
<dbReference type="InterPro" id="IPR035966">
    <property type="entry name" value="PKF_sf"/>
</dbReference>
<sequence>MKALQCALEGRNGIMASIQRTGSKPYRVIYSSVPIEKVANHEKKVPKEMIHENGCDITDKMIEYLLPLIQGEVNIRYEKGIPKHVNIKS</sequence>
<keyword evidence="1" id="KW-0418">Kinase</keyword>
<dbReference type="Gene3D" id="3.40.50.450">
    <property type="match status" value="1"/>
</dbReference>
<dbReference type="EMBL" id="FOWD01000015">
    <property type="protein sequence ID" value="SFO26112.1"/>
    <property type="molecule type" value="Genomic_DNA"/>
</dbReference>
<dbReference type="STRING" id="1527.SAMN04489757_11568"/>
<protein>
    <submittedName>
        <fullName evidence="1">6-phosphofructokinase 1</fullName>
    </submittedName>
</protein>
<name>A0A1I5FQS7_9FIRM</name>
<keyword evidence="2" id="KW-1185">Reference proteome</keyword>
<organism evidence="1 2">
    <name type="scientific">Anaerocolumna aminovalerica</name>
    <dbReference type="NCBI Taxonomy" id="1527"/>
    <lineage>
        <taxon>Bacteria</taxon>
        <taxon>Bacillati</taxon>
        <taxon>Bacillota</taxon>
        <taxon>Clostridia</taxon>
        <taxon>Lachnospirales</taxon>
        <taxon>Lachnospiraceae</taxon>
        <taxon>Anaerocolumna</taxon>
    </lineage>
</organism>
<dbReference type="GO" id="GO:0003872">
    <property type="term" value="F:6-phosphofructokinase activity"/>
    <property type="evidence" value="ECO:0007669"/>
    <property type="project" value="InterPro"/>
</dbReference>
<proteinExistence type="predicted"/>
<evidence type="ECO:0000313" key="1">
    <source>
        <dbReference type="EMBL" id="SFO26112.1"/>
    </source>
</evidence>
<dbReference type="AlphaFoldDB" id="A0A1I5FQS7"/>